<evidence type="ECO:0000259" key="2">
    <source>
        <dbReference type="Pfam" id="PF14792"/>
    </source>
</evidence>
<protein>
    <recommendedName>
        <fullName evidence="2">DNA polymerase beta palm domain-containing protein</fullName>
    </recommendedName>
</protein>
<organism evidence="3 4">
    <name type="scientific">Methanoculleus bourgensis</name>
    <dbReference type="NCBI Taxonomy" id="83986"/>
    <lineage>
        <taxon>Archaea</taxon>
        <taxon>Methanobacteriati</taxon>
        <taxon>Methanobacteriota</taxon>
        <taxon>Stenosarchaea group</taxon>
        <taxon>Methanomicrobia</taxon>
        <taxon>Methanomicrobiales</taxon>
        <taxon>Methanomicrobiaceae</taxon>
        <taxon>Methanoculleus</taxon>
    </lineage>
</organism>
<evidence type="ECO:0000313" key="3">
    <source>
        <dbReference type="EMBL" id="CVK31997.1"/>
    </source>
</evidence>
<dbReference type="AlphaFoldDB" id="A0A0X3BIN2"/>
<gene>
    <name evidence="3" type="ORF">MMAB1_0783</name>
</gene>
<evidence type="ECO:0000313" key="4">
    <source>
        <dbReference type="Proteomes" id="UP000069850"/>
    </source>
</evidence>
<dbReference type="Proteomes" id="UP000069850">
    <property type="component" value="Chromosome 1"/>
</dbReference>
<reference evidence="3 4" key="1">
    <citation type="submission" date="2016-01" db="EMBL/GenBank/DDBJ databases">
        <authorList>
            <person name="Manzoor S."/>
        </authorList>
    </citation>
    <scope>NUCLEOTIDE SEQUENCE [LARGE SCALE GENOMIC DNA]</scope>
    <source>
        <strain evidence="3">Methanoculleus sp MAB1</strain>
    </source>
</reference>
<proteinExistence type="predicted"/>
<dbReference type="InterPro" id="IPR043519">
    <property type="entry name" value="NT_sf"/>
</dbReference>
<name>A0A0X3BIN2_9EURY</name>
<feature type="domain" description="DNA polymerase beta palm" evidence="2">
    <location>
        <begin position="40"/>
        <end position="82"/>
    </location>
</feature>
<feature type="compositionally biased region" description="Basic residues" evidence="1">
    <location>
        <begin position="184"/>
        <end position="201"/>
    </location>
</feature>
<dbReference type="Pfam" id="PF14792">
    <property type="entry name" value="DNA_pol_B_palm"/>
    <property type="match status" value="1"/>
</dbReference>
<dbReference type="KEGG" id="mema:MMAB1_0783"/>
<accession>A0A0X3BIN2</accession>
<sequence>MKGRRIRGLRGFGAKKEEAIGRGIRRYRERSNRMTRPQADAVLGSIAALFPDGQYAVAGSYRRGASTVGKIDIVTTTDRASLMDHLSAAADADDGGGLTLHRRCPGERQVHRPGPVRHRTPLRHRFRGVFSQARRCGARTGVPAGARRPRRLCERPPAGIRERRGGLRVPRHGNRPTGVARGPGRGRTRPQPRPPRPRRTSRPAGRPPCAHDRKRWPPVA</sequence>
<dbReference type="InterPro" id="IPR028207">
    <property type="entry name" value="DNA_pol_B_palm_palm"/>
</dbReference>
<evidence type="ECO:0000256" key="1">
    <source>
        <dbReference type="SAM" id="MobiDB-lite"/>
    </source>
</evidence>
<dbReference type="Gene3D" id="3.30.460.10">
    <property type="entry name" value="Beta Polymerase, domain 2"/>
    <property type="match status" value="1"/>
</dbReference>
<feature type="region of interest" description="Disordered" evidence="1">
    <location>
        <begin position="137"/>
        <end position="220"/>
    </location>
</feature>
<dbReference type="SUPFAM" id="SSF81301">
    <property type="entry name" value="Nucleotidyltransferase"/>
    <property type="match status" value="1"/>
</dbReference>
<dbReference type="EMBL" id="LT158599">
    <property type="protein sequence ID" value="CVK31997.1"/>
    <property type="molecule type" value="Genomic_DNA"/>
</dbReference>